<dbReference type="InterPro" id="IPR013249">
    <property type="entry name" value="RNA_pol_sigma70_r4_t2"/>
</dbReference>
<proteinExistence type="inferred from homology"/>
<dbReference type="InterPro" id="IPR036388">
    <property type="entry name" value="WH-like_DNA-bd_sf"/>
</dbReference>
<dbReference type="Pfam" id="PF08281">
    <property type="entry name" value="Sigma70_r4_2"/>
    <property type="match status" value="1"/>
</dbReference>
<keyword evidence="9" id="KW-1185">Reference proteome</keyword>
<dbReference type="Gene3D" id="1.10.1740.10">
    <property type="match status" value="1"/>
</dbReference>
<comment type="caution">
    <text evidence="8">The sequence shown here is derived from an EMBL/GenBank/DDBJ whole genome shotgun (WGS) entry which is preliminary data.</text>
</comment>
<dbReference type="InterPro" id="IPR007627">
    <property type="entry name" value="RNA_pol_sigma70_r2"/>
</dbReference>
<protein>
    <submittedName>
        <fullName evidence="8">SigE family RNA polymerase sigma factor</fullName>
    </submittedName>
</protein>
<dbReference type="InterPro" id="IPR039425">
    <property type="entry name" value="RNA_pol_sigma-70-like"/>
</dbReference>
<evidence type="ECO:0000313" key="9">
    <source>
        <dbReference type="Proteomes" id="UP001501470"/>
    </source>
</evidence>
<sequence length="163" mass="18058">MTDLNFADFYAATFGPLTAQLHAFIGDHGEAQDVVQEAFCRAYARWPAVSRYDNPVSWVRRVAWNLAISRWRGARRLLKWRRDLLPPAVPDPSDADQDLVRALAGLTANHRQAVVLHYLAGFSVREIAQFTGVAEGTVKSWLSRGRAALQARLGIGDGEVSNA</sequence>
<dbReference type="Proteomes" id="UP001501470">
    <property type="component" value="Unassembled WGS sequence"/>
</dbReference>
<reference evidence="9" key="1">
    <citation type="journal article" date="2019" name="Int. J. Syst. Evol. Microbiol.">
        <title>The Global Catalogue of Microorganisms (GCM) 10K type strain sequencing project: providing services to taxonomists for standard genome sequencing and annotation.</title>
        <authorList>
            <consortium name="The Broad Institute Genomics Platform"/>
            <consortium name="The Broad Institute Genome Sequencing Center for Infectious Disease"/>
            <person name="Wu L."/>
            <person name="Ma J."/>
        </authorList>
    </citation>
    <scope>NUCLEOTIDE SEQUENCE [LARGE SCALE GENOMIC DNA]</scope>
    <source>
        <strain evidence="9">JCM 15933</strain>
    </source>
</reference>
<dbReference type="Gene3D" id="1.10.10.10">
    <property type="entry name" value="Winged helix-like DNA-binding domain superfamily/Winged helix DNA-binding domain"/>
    <property type="match status" value="1"/>
</dbReference>
<feature type="domain" description="RNA polymerase sigma factor 70 region 4 type 2" evidence="7">
    <location>
        <begin position="97"/>
        <end position="149"/>
    </location>
</feature>
<dbReference type="PANTHER" id="PTHR43133">
    <property type="entry name" value="RNA POLYMERASE ECF-TYPE SIGMA FACTO"/>
    <property type="match status" value="1"/>
</dbReference>
<evidence type="ECO:0000256" key="5">
    <source>
        <dbReference type="ARBA" id="ARBA00023163"/>
    </source>
</evidence>
<name>A0ABP4KW51_9ACTN</name>
<dbReference type="NCBIfam" id="TIGR02983">
    <property type="entry name" value="SigE-fam_strep"/>
    <property type="match status" value="1"/>
</dbReference>
<dbReference type="NCBIfam" id="TIGR02937">
    <property type="entry name" value="sigma70-ECF"/>
    <property type="match status" value="1"/>
</dbReference>
<evidence type="ECO:0000259" key="7">
    <source>
        <dbReference type="Pfam" id="PF08281"/>
    </source>
</evidence>
<gene>
    <name evidence="8" type="ORF">GCM10009827_024350</name>
</gene>
<dbReference type="PANTHER" id="PTHR43133:SF50">
    <property type="entry name" value="ECF RNA POLYMERASE SIGMA FACTOR SIGM"/>
    <property type="match status" value="1"/>
</dbReference>
<evidence type="ECO:0000256" key="2">
    <source>
        <dbReference type="ARBA" id="ARBA00023015"/>
    </source>
</evidence>
<dbReference type="SUPFAM" id="SSF88659">
    <property type="entry name" value="Sigma3 and sigma4 domains of RNA polymerase sigma factors"/>
    <property type="match status" value="1"/>
</dbReference>
<evidence type="ECO:0000256" key="3">
    <source>
        <dbReference type="ARBA" id="ARBA00023082"/>
    </source>
</evidence>
<dbReference type="InterPro" id="IPR014284">
    <property type="entry name" value="RNA_pol_sigma-70_dom"/>
</dbReference>
<feature type="domain" description="RNA polymerase sigma-70 region 2" evidence="6">
    <location>
        <begin position="18"/>
        <end position="76"/>
    </location>
</feature>
<keyword evidence="4" id="KW-0238">DNA-binding</keyword>
<keyword evidence="3" id="KW-0731">Sigma factor</keyword>
<dbReference type="EMBL" id="BAAAQD010000003">
    <property type="protein sequence ID" value="GAA1509248.1"/>
    <property type="molecule type" value="Genomic_DNA"/>
</dbReference>
<dbReference type="CDD" id="cd06171">
    <property type="entry name" value="Sigma70_r4"/>
    <property type="match status" value="1"/>
</dbReference>
<accession>A0ABP4KW51</accession>
<evidence type="ECO:0000313" key="8">
    <source>
        <dbReference type="EMBL" id="GAA1509248.1"/>
    </source>
</evidence>
<comment type="similarity">
    <text evidence="1">Belongs to the sigma-70 factor family. ECF subfamily.</text>
</comment>
<keyword evidence="5" id="KW-0804">Transcription</keyword>
<dbReference type="InterPro" id="IPR013325">
    <property type="entry name" value="RNA_pol_sigma_r2"/>
</dbReference>
<evidence type="ECO:0000259" key="6">
    <source>
        <dbReference type="Pfam" id="PF04542"/>
    </source>
</evidence>
<dbReference type="InterPro" id="IPR013324">
    <property type="entry name" value="RNA_pol_sigma_r3/r4-like"/>
</dbReference>
<keyword evidence="2" id="KW-0805">Transcription regulation</keyword>
<dbReference type="RefSeq" id="WP_344501888.1">
    <property type="nucleotide sequence ID" value="NZ_BAAAQD010000003.1"/>
</dbReference>
<evidence type="ECO:0000256" key="1">
    <source>
        <dbReference type="ARBA" id="ARBA00010641"/>
    </source>
</evidence>
<evidence type="ECO:0000256" key="4">
    <source>
        <dbReference type="ARBA" id="ARBA00023125"/>
    </source>
</evidence>
<dbReference type="SUPFAM" id="SSF88946">
    <property type="entry name" value="Sigma2 domain of RNA polymerase sigma factors"/>
    <property type="match status" value="1"/>
</dbReference>
<dbReference type="InterPro" id="IPR014325">
    <property type="entry name" value="RNA_pol_sigma-E_actinobac"/>
</dbReference>
<organism evidence="8 9">
    <name type="scientific">Dactylosporangium maewongense</name>
    <dbReference type="NCBI Taxonomy" id="634393"/>
    <lineage>
        <taxon>Bacteria</taxon>
        <taxon>Bacillati</taxon>
        <taxon>Actinomycetota</taxon>
        <taxon>Actinomycetes</taxon>
        <taxon>Micromonosporales</taxon>
        <taxon>Micromonosporaceae</taxon>
        <taxon>Dactylosporangium</taxon>
    </lineage>
</organism>
<dbReference type="Pfam" id="PF04542">
    <property type="entry name" value="Sigma70_r2"/>
    <property type="match status" value="1"/>
</dbReference>